<evidence type="ECO:0008006" key="4">
    <source>
        <dbReference type="Google" id="ProtNLM"/>
    </source>
</evidence>
<keyword evidence="3" id="KW-1185">Reference proteome</keyword>
<sequence>MFNIMPSLFVWILYGQCLDCLFCLVHRVHSASSYNGRHTTQLLWAGWSWSEDCCGDWMCFCLGEWTSLGCFLETMHLPFGQRSAGLRDPLGPKSAIDWLVC</sequence>
<comment type="caution">
    <text evidence="2">The sequence shown here is derived from an EMBL/GenBank/DDBJ whole genome shotgun (WGS) entry which is preliminary data.</text>
</comment>
<dbReference type="AlphaFoldDB" id="A0AAN6NQ36"/>
<evidence type="ECO:0000256" key="1">
    <source>
        <dbReference type="SAM" id="SignalP"/>
    </source>
</evidence>
<organism evidence="2 3">
    <name type="scientific">Pseudoneurospora amorphoporcata</name>
    <dbReference type="NCBI Taxonomy" id="241081"/>
    <lineage>
        <taxon>Eukaryota</taxon>
        <taxon>Fungi</taxon>
        <taxon>Dikarya</taxon>
        <taxon>Ascomycota</taxon>
        <taxon>Pezizomycotina</taxon>
        <taxon>Sordariomycetes</taxon>
        <taxon>Sordariomycetidae</taxon>
        <taxon>Sordariales</taxon>
        <taxon>Sordariaceae</taxon>
        <taxon>Pseudoneurospora</taxon>
    </lineage>
</organism>
<reference evidence="2" key="1">
    <citation type="journal article" date="2023" name="Mol. Phylogenet. Evol.">
        <title>Genome-scale phylogeny and comparative genomics of the fungal order Sordariales.</title>
        <authorList>
            <person name="Hensen N."/>
            <person name="Bonometti L."/>
            <person name="Westerberg I."/>
            <person name="Brannstrom I.O."/>
            <person name="Guillou S."/>
            <person name="Cros-Aarteil S."/>
            <person name="Calhoun S."/>
            <person name="Haridas S."/>
            <person name="Kuo A."/>
            <person name="Mondo S."/>
            <person name="Pangilinan J."/>
            <person name="Riley R."/>
            <person name="LaButti K."/>
            <person name="Andreopoulos B."/>
            <person name="Lipzen A."/>
            <person name="Chen C."/>
            <person name="Yan M."/>
            <person name="Daum C."/>
            <person name="Ng V."/>
            <person name="Clum A."/>
            <person name="Steindorff A."/>
            <person name="Ohm R.A."/>
            <person name="Martin F."/>
            <person name="Silar P."/>
            <person name="Natvig D.O."/>
            <person name="Lalanne C."/>
            <person name="Gautier V."/>
            <person name="Ament-Velasquez S.L."/>
            <person name="Kruys A."/>
            <person name="Hutchinson M.I."/>
            <person name="Powell A.J."/>
            <person name="Barry K."/>
            <person name="Miller A.N."/>
            <person name="Grigoriev I.V."/>
            <person name="Debuchy R."/>
            <person name="Gladieux P."/>
            <person name="Hiltunen Thoren M."/>
            <person name="Johannesson H."/>
        </authorList>
    </citation>
    <scope>NUCLEOTIDE SEQUENCE</scope>
    <source>
        <strain evidence="2">CBS 626.80</strain>
    </source>
</reference>
<evidence type="ECO:0000313" key="2">
    <source>
        <dbReference type="EMBL" id="KAK3949001.1"/>
    </source>
</evidence>
<proteinExistence type="predicted"/>
<protein>
    <recommendedName>
        <fullName evidence="4">Secreted protein</fullName>
    </recommendedName>
</protein>
<name>A0AAN6NQ36_9PEZI</name>
<gene>
    <name evidence="2" type="ORF">QBC32DRAFT_350200</name>
</gene>
<evidence type="ECO:0000313" key="3">
    <source>
        <dbReference type="Proteomes" id="UP001303222"/>
    </source>
</evidence>
<dbReference type="EMBL" id="MU859234">
    <property type="protein sequence ID" value="KAK3949001.1"/>
    <property type="molecule type" value="Genomic_DNA"/>
</dbReference>
<dbReference type="Proteomes" id="UP001303222">
    <property type="component" value="Unassembled WGS sequence"/>
</dbReference>
<reference evidence="2" key="2">
    <citation type="submission" date="2023-06" db="EMBL/GenBank/DDBJ databases">
        <authorList>
            <consortium name="Lawrence Berkeley National Laboratory"/>
            <person name="Mondo S.J."/>
            <person name="Hensen N."/>
            <person name="Bonometti L."/>
            <person name="Westerberg I."/>
            <person name="Brannstrom I.O."/>
            <person name="Guillou S."/>
            <person name="Cros-Aarteil S."/>
            <person name="Calhoun S."/>
            <person name="Haridas S."/>
            <person name="Kuo A."/>
            <person name="Pangilinan J."/>
            <person name="Riley R."/>
            <person name="Labutti K."/>
            <person name="Andreopoulos B."/>
            <person name="Lipzen A."/>
            <person name="Chen C."/>
            <person name="Yanf M."/>
            <person name="Daum C."/>
            <person name="Ng V."/>
            <person name="Clum A."/>
            <person name="Steindorff A."/>
            <person name="Ohm R."/>
            <person name="Martin F."/>
            <person name="Silar P."/>
            <person name="Natvig D."/>
            <person name="Lalanne C."/>
            <person name="Gautier V."/>
            <person name="Ament-Velasquez S.L."/>
            <person name="Kruys A."/>
            <person name="Hutchinson M.I."/>
            <person name="Powell A.J."/>
            <person name="Barry K."/>
            <person name="Miller A.N."/>
            <person name="Grigoriev I.V."/>
            <person name="Debuchy R."/>
            <person name="Gladieux P."/>
            <person name="Thoren M.H."/>
            <person name="Johannesson H."/>
        </authorList>
    </citation>
    <scope>NUCLEOTIDE SEQUENCE</scope>
    <source>
        <strain evidence="2">CBS 626.80</strain>
    </source>
</reference>
<keyword evidence="1" id="KW-0732">Signal</keyword>
<feature type="signal peptide" evidence="1">
    <location>
        <begin position="1"/>
        <end position="30"/>
    </location>
</feature>
<accession>A0AAN6NQ36</accession>
<feature type="chain" id="PRO_5042978758" description="Secreted protein" evidence="1">
    <location>
        <begin position="31"/>
        <end position="101"/>
    </location>
</feature>